<evidence type="ECO:0008006" key="6">
    <source>
        <dbReference type="Google" id="ProtNLM"/>
    </source>
</evidence>
<proteinExistence type="predicted"/>
<accession>A0AAE9E645</accession>
<evidence type="ECO:0000313" key="5">
    <source>
        <dbReference type="Proteomes" id="UP000829354"/>
    </source>
</evidence>
<dbReference type="Proteomes" id="UP000827892">
    <property type="component" value="Chromosome I"/>
</dbReference>
<reference evidence="3 5" key="1">
    <citation type="submission" date="2022-04" db="EMBL/GenBank/DDBJ databases">
        <title>Chromosome-level reference genomes for two strains of Caenorhabditis briggsae: an improved platform for comparative genomics.</title>
        <authorList>
            <person name="Stevens L."/>
            <person name="Andersen E."/>
        </authorList>
    </citation>
    <scope>NUCLEOTIDE SEQUENCE [LARGE SCALE GENOMIC DNA]</scope>
    <source>
        <strain evidence="3">VX34</strain>
        <tissue evidence="3">Whole-organism</tissue>
    </source>
</reference>
<dbReference type="AlphaFoldDB" id="A0AAE9E645"/>
<evidence type="ECO:0000256" key="1">
    <source>
        <dbReference type="SAM" id="MobiDB-lite"/>
    </source>
</evidence>
<name>A0AAE9E645_CAEBR</name>
<dbReference type="EMBL" id="CP092620">
    <property type="protein sequence ID" value="UMM13871.1"/>
    <property type="molecule type" value="Genomic_DNA"/>
</dbReference>
<organism evidence="3 5">
    <name type="scientific">Caenorhabditis briggsae</name>
    <dbReference type="NCBI Taxonomy" id="6238"/>
    <lineage>
        <taxon>Eukaryota</taxon>
        <taxon>Metazoa</taxon>
        <taxon>Ecdysozoa</taxon>
        <taxon>Nematoda</taxon>
        <taxon>Chromadorea</taxon>
        <taxon>Rhabditida</taxon>
        <taxon>Rhabditina</taxon>
        <taxon>Rhabditomorpha</taxon>
        <taxon>Rhabditoidea</taxon>
        <taxon>Rhabditidae</taxon>
        <taxon>Peloderinae</taxon>
        <taxon>Caenorhabditis</taxon>
    </lineage>
</organism>
<keyword evidence="5" id="KW-1185">Reference proteome</keyword>
<feature type="region of interest" description="Disordered" evidence="1">
    <location>
        <begin position="1"/>
        <end position="23"/>
    </location>
</feature>
<feature type="compositionally biased region" description="Low complexity" evidence="1">
    <location>
        <begin position="8"/>
        <end position="22"/>
    </location>
</feature>
<evidence type="ECO:0000313" key="2">
    <source>
        <dbReference type="EMBL" id="ULU12938.1"/>
    </source>
</evidence>
<feature type="compositionally biased region" description="Polar residues" evidence="1">
    <location>
        <begin position="76"/>
        <end position="86"/>
    </location>
</feature>
<gene>
    <name evidence="2" type="ORF">L3Y34_015865</name>
    <name evidence="3" type="ORF">L5515_001932</name>
</gene>
<feature type="region of interest" description="Disordered" evidence="1">
    <location>
        <begin position="61"/>
        <end position="98"/>
    </location>
</feature>
<evidence type="ECO:0000313" key="4">
    <source>
        <dbReference type="Proteomes" id="UP000827892"/>
    </source>
</evidence>
<evidence type="ECO:0000313" key="3">
    <source>
        <dbReference type="EMBL" id="UMM13871.1"/>
    </source>
</evidence>
<reference evidence="2 4" key="2">
    <citation type="submission" date="2022-05" db="EMBL/GenBank/DDBJ databases">
        <title>Chromosome-level reference genomes for two strains of Caenorhabditis briggsae: an improved platform for comparative genomics.</title>
        <authorList>
            <person name="Stevens L."/>
            <person name="Andersen E.C."/>
        </authorList>
    </citation>
    <scope>NUCLEOTIDE SEQUENCE [LARGE SCALE GENOMIC DNA]</scope>
    <source>
        <strain evidence="2">QX1410_ONT</strain>
        <tissue evidence="2">Whole-organism</tissue>
    </source>
</reference>
<sequence>MTTDDEPPSSNTTVPSTSSTSPLTVACDLECEGDPTRPSSSIIPSFLTLNFDKLSLDSDLCEGRYDQDHSPPGPQSPTRDTQQNMPPTAENPQYYRATASKRGRFAPYDVPFKLRFRRRRKVKVSTTKSTDIEVLIKIKLKGDVEPLRMCIFDKEQILLPKPCGVQAAFFPPSSTTQPEEVDELSEYFTHFVRVELKMSSLAESMYV</sequence>
<dbReference type="Proteomes" id="UP000829354">
    <property type="component" value="Chromosome I"/>
</dbReference>
<protein>
    <recommendedName>
        <fullName evidence="6">Oxidative stress-responsive serine-rich protein 1</fullName>
    </recommendedName>
</protein>
<dbReference type="EMBL" id="CP090891">
    <property type="protein sequence ID" value="ULU12938.1"/>
    <property type="molecule type" value="Genomic_DNA"/>
</dbReference>